<dbReference type="PROSITE" id="PS51384">
    <property type="entry name" value="FAD_FR"/>
    <property type="match status" value="1"/>
</dbReference>
<dbReference type="GO" id="GO:0005886">
    <property type="term" value="C:plasma membrane"/>
    <property type="evidence" value="ECO:0007669"/>
    <property type="project" value="TreeGrafter"/>
</dbReference>
<evidence type="ECO:0000256" key="8">
    <source>
        <dbReference type="ARBA" id="ARBA00055023"/>
    </source>
</evidence>
<organism evidence="12 13">
    <name type="scientific">Arabidopsis thaliana x Arabidopsis arenosa</name>
    <dbReference type="NCBI Taxonomy" id="1240361"/>
    <lineage>
        <taxon>Eukaryota</taxon>
        <taxon>Viridiplantae</taxon>
        <taxon>Streptophyta</taxon>
        <taxon>Embryophyta</taxon>
        <taxon>Tracheophyta</taxon>
        <taxon>Spermatophyta</taxon>
        <taxon>Magnoliopsida</taxon>
        <taxon>eudicotyledons</taxon>
        <taxon>Gunneridae</taxon>
        <taxon>Pentapetalae</taxon>
        <taxon>rosids</taxon>
        <taxon>malvids</taxon>
        <taxon>Brassicales</taxon>
        <taxon>Brassicaceae</taxon>
        <taxon>Camelineae</taxon>
        <taxon>Arabidopsis</taxon>
    </lineage>
</organism>
<dbReference type="Pfam" id="PF01794">
    <property type="entry name" value="Ferric_reduct"/>
    <property type="match status" value="1"/>
</dbReference>
<evidence type="ECO:0000313" key="13">
    <source>
        <dbReference type="Proteomes" id="UP000694240"/>
    </source>
</evidence>
<dbReference type="InterPro" id="IPR050369">
    <property type="entry name" value="RBOH/FRE"/>
</dbReference>
<dbReference type="AlphaFoldDB" id="A0A8T1Z2T9"/>
<evidence type="ECO:0000256" key="4">
    <source>
        <dbReference type="ARBA" id="ARBA00022737"/>
    </source>
</evidence>
<dbReference type="Pfam" id="PF08414">
    <property type="entry name" value="NADPH_Ox"/>
    <property type="match status" value="1"/>
</dbReference>
<protein>
    <submittedName>
        <fullName evidence="12">FAD-binding 8</fullName>
    </submittedName>
</protein>
<dbReference type="GO" id="GO:0004601">
    <property type="term" value="F:peroxidase activity"/>
    <property type="evidence" value="ECO:0007669"/>
    <property type="project" value="InterPro"/>
</dbReference>
<dbReference type="PANTHER" id="PTHR11972">
    <property type="entry name" value="NADPH OXIDASE"/>
    <property type="match status" value="1"/>
</dbReference>
<sequence>MSMSFSGGTHDDRWGSDLTSAGEFTQSFPSFPATYSPSDGEELVEVTIEFPSGVLLNIESVTSTTDPEITSCSASDSGSKSHSLGWSASSSRRISEFHTVEKAKKFSRDLKEKLQRISLGYSSRSAPEPVVPNVVDFTDPAVLCRSLTQRLTKSNGSCTERAIHGLKFISSKENGIANWKQVQNNFANLSKDGYLCKSDFANCIGMENEKSKEFADELFDAMCRRRRLMVDKINLQELYEFWFQITDESFDSRLQIFFNMVKNGDGRITENEVKEIIILSASADNLSRLRERAEEYAALIMEELAPAGLYSQYIELKDLEMLLLEKDISHSYSQPFSQTSRALSQNLKDTRWGISRNLLYSLQDNWKRIWVLTLWLVIMGWLFMWKCYQYKRKDAFHVMGYCLVMAKGAAETLKFNMALILLPVCRNTITYLRSTALSHSVPFDDCINFHKTISVAIIIAMLLHASSHLACDFPRIIKSTETDYKRYLVKYFGITRPTYFDLVNSPVGITGFIMVAFMVIAFILASRRCRRNLTKLPKPFDKLTGYNAFWYSHHLLLTVYVLLVIHGVSLYLEHKWYRKTIWMYLAVPVLLYIGERILRFFRSRLYTVEICKVVIYPGNVVVLRMTKPTSFDYKSGQYVFVQCPAVSKFEWHPFSITSSPGDDYLSIHIRQRGDWTEGIKKAFSVVCQAPEAGKSGLLRADGPNQRSFPELLIDGPYGAPAQDHWKYDVVLLVGLGIGATPFVSILRDLLNTIVKQQEQAECLSGSCSNSNISSDHSFSCLNSEAGSRIPQTQRKTLNTKNAYFYWVTREQGSFDWFKDIMNEIADSDRKGVIEMHNYLTSVYEEGDTRSNLLTMIQTLNHAKNGVDIFSGTKVRTHFGRPKWKKVLSKISTKHRNARIGVFYCGVPSLGKELSRLCHEFNQTGISRFEFHKEQF</sequence>
<evidence type="ECO:0000256" key="7">
    <source>
        <dbReference type="ARBA" id="ARBA00023136"/>
    </source>
</evidence>
<dbReference type="Pfam" id="PF08030">
    <property type="entry name" value="NAD_binding_6"/>
    <property type="match status" value="1"/>
</dbReference>
<evidence type="ECO:0000256" key="1">
    <source>
        <dbReference type="ARBA" id="ARBA00004141"/>
    </source>
</evidence>
<comment type="subunit">
    <text evidence="2">Monomer and homodimer.</text>
</comment>
<feature type="transmembrane region" description="Helical" evidence="10">
    <location>
        <begin position="581"/>
        <end position="598"/>
    </location>
</feature>
<evidence type="ECO:0000256" key="6">
    <source>
        <dbReference type="ARBA" id="ARBA00023002"/>
    </source>
</evidence>
<feature type="transmembrane region" description="Helical" evidence="10">
    <location>
        <begin position="369"/>
        <end position="388"/>
    </location>
</feature>
<name>A0A8T1Z2T9_9BRAS</name>
<gene>
    <name evidence="12" type="ORF">ISN45_Aa06g033230</name>
</gene>
<keyword evidence="7 10" id="KW-0472">Membrane</keyword>
<keyword evidence="4" id="KW-0677">Repeat</keyword>
<comment type="function">
    <text evidence="8">Calcium-dependent NADPH oxidase that generates superoxide.</text>
</comment>
<dbReference type="GO" id="GO:0016174">
    <property type="term" value="F:NAD(P)H oxidase H2O2-forming activity"/>
    <property type="evidence" value="ECO:0007669"/>
    <property type="project" value="TreeGrafter"/>
</dbReference>
<dbReference type="InterPro" id="IPR013130">
    <property type="entry name" value="Fe3_Rdtase_TM_dom"/>
</dbReference>
<evidence type="ECO:0000313" key="12">
    <source>
        <dbReference type="EMBL" id="KAG7552736.1"/>
    </source>
</evidence>
<evidence type="ECO:0000256" key="9">
    <source>
        <dbReference type="SAM" id="MobiDB-lite"/>
    </source>
</evidence>
<dbReference type="EMBL" id="JAEFBK010000011">
    <property type="protein sequence ID" value="KAG7552736.1"/>
    <property type="molecule type" value="Genomic_DNA"/>
</dbReference>
<dbReference type="InterPro" id="IPR013623">
    <property type="entry name" value="NADPH_Ox"/>
</dbReference>
<dbReference type="FunFam" id="3.40.50.80:FF:000007">
    <property type="entry name" value="Respiratory burst oxidase protein A"/>
    <property type="match status" value="1"/>
</dbReference>
<dbReference type="Proteomes" id="UP000694240">
    <property type="component" value="Chromosome 11"/>
</dbReference>
<feature type="region of interest" description="Disordered" evidence="9">
    <location>
        <begin position="66"/>
        <end position="86"/>
    </location>
</feature>
<dbReference type="SFLD" id="SFLDG01168">
    <property type="entry name" value="Ferric_reductase_subgroup_(FRE"/>
    <property type="match status" value="1"/>
</dbReference>
<dbReference type="SFLD" id="SFLDS00052">
    <property type="entry name" value="Ferric_Reductase_Domain"/>
    <property type="match status" value="1"/>
</dbReference>
<dbReference type="InterPro" id="IPR013121">
    <property type="entry name" value="Fe_red_NAD-bd_6"/>
</dbReference>
<proteinExistence type="predicted"/>
<keyword evidence="3 10" id="KW-0812">Transmembrane</keyword>
<evidence type="ECO:0000256" key="3">
    <source>
        <dbReference type="ARBA" id="ARBA00022692"/>
    </source>
</evidence>
<keyword evidence="13" id="KW-1185">Reference proteome</keyword>
<evidence type="ECO:0000256" key="10">
    <source>
        <dbReference type="SAM" id="Phobius"/>
    </source>
</evidence>
<dbReference type="Pfam" id="PF08022">
    <property type="entry name" value="FAD_binding_8"/>
    <property type="match status" value="1"/>
</dbReference>
<feature type="domain" description="FAD-binding FR-type" evidence="11">
    <location>
        <begin position="603"/>
        <end position="723"/>
    </location>
</feature>
<comment type="caution">
    <text evidence="12">The sequence shown here is derived from an EMBL/GenBank/DDBJ whole genome shotgun (WGS) entry which is preliminary data.</text>
</comment>
<dbReference type="CDD" id="cd06186">
    <property type="entry name" value="NOX_Duox_like_FAD_NADP"/>
    <property type="match status" value="1"/>
</dbReference>
<evidence type="ECO:0000256" key="5">
    <source>
        <dbReference type="ARBA" id="ARBA00022989"/>
    </source>
</evidence>
<dbReference type="SFLD" id="SFLDG01169">
    <property type="entry name" value="NADPH_oxidase_subgroup_(NOX)"/>
    <property type="match status" value="1"/>
</dbReference>
<dbReference type="FunFam" id="2.40.30.10:FF:000120">
    <property type="entry name" value="Respiratory burst oxidase homolog protein C"/>
    <property type="match status" value="1"/>
</dbReference>
<feature type="transmembrane region" description="Helical" evidence="10">
    <location>
        <begin position="548"/>
        <end position="569"/>
    </location>
</feature>
<comment type="subcellular location">
    <subcellularLocation>
        <location evidence="1">Membrane</location>
        <topology evidence="1">Multi-pass membrane protein</topology>
    </subcellularLocation>
</comment>
<dbReference type="InterPro" id="IPR017927">
    <property type="entry name" value="FAD-bd_FR_type"/>
</dbReference>
<feature type="transmembrane region" description="Helical" evidence="10">
    <location>
        <begin position="507"/>
        <end position="527"/>
    </location>
</feature>
<keyword evidence="5 10" id="KW-1133">Transmembrane helix</keyword>
<dbReference type="InterPro" id="IPR013112">
    <property type="entry name" value="FAD-bd_8"/>
</dbReference>
<accession>A0A8T1Z2T9</accession>
<reference evidence="12 13" key="1">
    <citation type="submission" date="2020-12" db="EMBL/GenBank/DDBJ databases">
        <title>Concerted genomic and epigenomic changes stabilize Arabidopsis allopolyploids.</title>
        <authorList>
            <person name="Chen Z."/>
        </authorList>
    </citation>
    <scope>NUCLEOTIDE SEQUENCE [LARGE SCALE GENOMIC DNA]</scope>
    <source>
        <strain evidence="12">Allo738</strain>
        <tissue evidence="12">Leaf</tissue>
    </source>
</reference>
<evidence type="ECO:0000256" key="2">
    <source>
        <dbReference type="ARBA" id="ARBA00011407"/>
    </source>
</evidence>
<dbReference type="PANTHER" id="PTHR11972:SF150">
    <property type="entry name" value="RESPIRATORY BURST OXIDASE HOMOLOG PROTEIN I-RELATED"/>
    <property type="match status" value="1"/>
</dbReference>
<keyword evidence="6" id="KW-0560">Oxidoreductase</keyword>
<evidence type="ECO:0000259" key="11">
    <source>
        <dbReference type="PROSITE" id="PS51384"/>
    </source>
</evidence>